<dbReference type="InterPro" id="IPR003673">
    <property type="entry name" value="CoA-Trfase_fam_III"/>
</dbReference>
<comment type="similarity">
    <text evidence="1">Belongs to the CoA-transferase III family.</text>
</comment>
<dbReference type="GO" id="GO:0003824">
    <property type="term" value="F:catalytic activity"/>
    <property type="evidence" value="ECO:0007669"/>
    <property type="project" value="InterPro"/>
</dbReference>
<dbReference type="PANTHER" id="PTHR48229">
    <property type="entry name" value="CAIB/BAIF FAMILY ENZYME (AFU_ORTHOLOGUE AFUA_1G05360)-RELATED"/>
    <property type="match status" value="1"/>
</dbReference>
<evidence type="ECO:0000313" key="4">
    <source>
        <dbReference type="Proteomes" id="UP000184330"/>
    </source>
</evidence>
<dbReference type="EMBL" id="FJOG01000053">
    <property type="protein sequence ID" value="CZR68323.1"/>
    <property type="molecule type" value="Genomic_DNA"/>
</dbReference>
<dbReference type="STRING" id="576137.A0A1L7XTF5"/>
<dbReference type="SUPFAM" id="SSF89796">
    <property type="entry name" value="CoA-transferase family III (CaiB/BaiF)"/>
    <property type="match status" value="2"/>
</dbReference>
<accession>A0A1L7XTF5</accession>
<proteinExistence type="inferred from homology"/>
<evidence type="ECO:0000256" key="2">
    <source>
        <dbReference type="SAM" id="MobiDB-lite"/>
    </source>
</evidence>
<gene>
    <name evidence="3" type="ORF">PAC_18222</name>
</gene>
<dbReference type="OrthoDB" id="2308815at2759"/>
<dbReference type="InterPro" id="IPR023606">
    <property type="entry name" value="CoA-Trfase_III_dom_1_sf"/>
</dbReference>
<protein>
    <submittedName>
        <fullName evidence="3">Probable CAIB/BAIF family enzyme</fullName>
    </submittedName>
</protein>
<dbReference type="Gene3D" id="3.40.50.10540">
    <property type="entry name" value="Crotonobetainyl-coa:carnitine coa-transferase, domain 1"/>
    <property type="match status" value="1"/>
</dbReference>
<feature type="region of interest" description="Disordered" evidence="2">
    <location>
        <begin position="535"/>
        <end position="557"/>
    </location>
</feature>
<keyword evidence="4" id="KW-1185">Reference proteome</keyword>
<sequence length="557" mass="61258">MSPTYSPLLEAQRILQYLCQQAGALGLPESLQDVAAQVKFVSDYDHVYFPIPFKETETAAALKAVEGSVACLLADLKQGKQERVLSVSLEKTTNFLFQAYLATVDGLGKLEPAVKSKLKDTDYLRAQSDPYRRMSANLYETKRAGEFYHIHGSLEASTTLNMLGLESFRPDLNEHGKIVSVIEPAVRKFTIEQLEELNARNKQAGVPVLRHEDFLKTPHGVSSVNSPTWSVTSLETSTPPVLLPPSSSSRSRILEGIKVLELCRIIAGPTIGRILAEYGANVLKVTGPGLSDVPFFQVDGNMGKHATEIDLKSVQGKEIFERLLEDVDIVLDGYRPGALDKLGYSAKALAKFAEKRGKGVVYVNENCFGYAGEWANRPGWQQIADCVSGLAWAQGRFLGLDEPVVPPFPISDYGTGCIGAITALTGLYNRATKGGSWHGKASLLQYDLLLFKAGQYSREVQKQLQAPCSAAFLSMRHDRSVDDISRSALAMVQMDHPELFQDSNFETWYSEGYGADVRVVKPVVDISGIEIGFQRGSRPNGTDEASWDFSNDGDFRR</sequence>
<name>A0A1L7XTF5_9HELO</name>
<dbReference type="Proteomes" id="UP000184330">
    <property type="component" value="Unassembled WGS sequence"/>
</dbReference>
<reference evidence="3 4" key="1">
    <citation type="submission" date="2016-03" db="EMBL/GenBank/DDBJ databases">
        <authorList>
            <person name="Ploux O."/>
        </authorList>
    </citation>
    <scope>NUCLEOTIDE SEQUENCE [LARGE SCALE GENOMIC DNA]</scope>
    <source>
        <strain evidence="3 4">UAMH 11012</strain>
    </source>
</reference>
<dbReference type="AlphaFoldDB" id="A0A1L7XTF5"/>
<evidence type="ECO:0000313" key="3">
    <source>
        <dbReference type="EMBL" id="CZR68323.1"/>
    </source>
</evidence>
<dbReference type="InterPro" id="IPR052985">
    <property type="entry name" value="CoA-trans_III_biosynth/detox"/>
</dbReference>
<evidence type="ECO:0000256" key="1">
    <source>
        <dbReference type="ARBA" id="ARBA00008383"/>
    </source>
</evidence>
<organism evidence="3 4">
    <name type="scientific">Phialocephala subalpina</name>
    <dbReference type="NCBI Taxonomy" id="576137"/>
    <lineage>
        <taxon>Eukaryota</taxon>
        <taxon>Fungi</taxon>
        <taxon>Dikarya</taxon>
        <taxon>Ascomycota</taxon>
        <taxon>Pezizomycotina</taxon>
        <taxon>Leotiomycetes</taxon>
        <taxon>Helotiales</taxon>
        <taxon>Mollisiaceae</taxon>
        <taxon>Phialocephala</taxon>
        <taxon>Phialocephala fortinii species complex</taxon>
    </lineage>
</organism>
<dbReference type="PANTHER" id="PTHR48229:SF1">
    <property type="entry name" value="ALPHA METHYLACYL-COA RACEMASE-RELATED"/>
    <property type="match status" value="1"/>
</dbReference>
<dbReference type="Pfam" id="PF02515">
    <property type="entry name" value="CoA_transf_3"/>
    <property type="match status" value="1"/>
</dbReference>